<keyword evidence="2 4" id="KW-0067">ATP-binding</keyword>
<dbReference type="EMBL" id="JAAGOB010000019">
    <property type="protein sequence ID" value="NED98354.1"/>
    <property type="molecule type" value="Genomic_DNA"/>
</dbReference>
<reference evidence="4 5" key="1">
    <citation type="submission" date="2020-02" db="EMBL/GenBank/DDBJ databases">
        <authorList>
            <person name="Li X.-J."/>
            <person name="Feng X.-M."/>
        </authorList>
    </citation>
    <scope>NUCLEOTIDE SEQUENCE [LARGE SCALE GENOMIC DNA]</scope>
    <source>
        <strain evidence="4 5">CGMCC 4.7225</strain>
    </source>
</reference>
<evidence type="ECO:0000313" key="4">
    <source>
        <dbReference type="EMBL" id="NED98354.1"/>
    </source>
</evidence>
<dbReference type="InterPro" id="IPR003593">
    <property type="entry name" value="AAA+_ATPase"/>
</dbReference>
<dbReference type="AlphaFoldDB" id="A0A6N9YTR2"/>
<dbReference type="SUPFAM" id="SSF52540">
    <property type="entry name" value="P-loop containing nucleoside triphosphate hydrolases"/>
    <property type="match status" value="1"/>
</dbReference>
<dbReference type="RefSeq" id="WP_163821139.1">
    <property type="nucleotide sequence ID" value="NZ_JAAGOB010000019.1"/>
</dbReference>
<dbReference type="InterPro" id="IPR003439">
    <property type="entry name" value="ABC_transporter-like_ATP-bd"/>
</dbReference>
<comment type="caution">
    <text evidence="4">The sequence shown here is derived from an EMBL/GenBank/DDBJ whole genome shotgun (WGS) entry which is preliminary data.</text>
</comment>
<protein>
    <submittedName>
        <fullName evidence="4">ABC transporter ATP-binding protein</fullName>
    </submittedName>
</protein>
<keyword evidence="1" id="KW-0547">Nucleotide-binding</keyword>
<dbReference type="Gene3D" id="3.40.50.300">
    <property type="entry name" value="P-loop containing nucleotide triphosphate hydrolases"/>
    <property type="match status" value="1"/>
</dbReference>
<dbReference type="GO" id="GO:0016887">
    <property type="term" value="F:ATP hydrolysis activity"/>
    <property type="evidence" value="ECO:0007669"/>
    <property type="project" value="InterPro"/>
</dbReference>
<proteinExistence type="predicted"/>
<dbReference type="PROSITE" id="PS50893">
    <property type="entry name" value="ABC_TRANSPORTER_2"/>
    <property type="match status" value="1"/>
</dbReference>
<dbReference type="InterPro" id="IPR027417">
    <property type="entry name" value="P-loop_NTPase"/>
</dbReference>
<dbReference type="GO" id="GO:0005524">
    <property type="term" value="F:ATP binding"/>
    <property type="evidence" value="ECO:0007669"/>
    <property type="project" value="UniProtKB-KW"/>
</dbReference>
<evidence type="ECO:0000256" key="1">
    <source>
        <dbReference type="ARBA" id="ARBA00022741"/>
    </source>
</evidence>
<accession>A0A6N9YTR2</accession>
<dbReference type="PANTHER" id="PTHR43158:SF5">
    <property type="entry name" value="ABC TRANSPORTER, ATP-BINDING PROTEIN"/>
    <property type="match status" value="1"/>
</dbReference>
<organism evidence="4 5">
    <name type="scientific">Phytoactinopolyspora alkaliphila</name>
    <dbReference type="NCBI Taxonomy" id="1783498"/>
    <lineage>
        <taxon>Bacteria</taxon>
        <taxon>Bacillati</taxon>
        <taxon>Actinomycetota</taxon>
        <taxon>Actinomycetes</taxon>
        <taxon>Jiangellales</taxon>
        <taxon>Jiangellaceae</taxon>
        <taxon>Phytoactinopolyspora</taxon>
    </lineage>
</organism>
<dbReference type="PANTHER" id="PTHR43158">
    <property type="entry name" value="SKFA PEPTIDE EXPORT ATP-BINDING PROTEIN SKFE"/>
    <property type="match status" value="1"/>
</dbReference>
<dbReference type="CDD" id="cd03230">
    <property type="entry name" value="ABC_DR_subfamily_A"/>
    <property type="match status" value="1"/>
</dbReference>
<keyword evidence="5" id="KW-1185">Reference proteome</keyword>
<evidence type="ECO:0000256" key="2">
    <source>
        <dbReference type="ARBA" id="ARBA00022840"/>
    </source>
</evidence>
<sequence length="293" mass="31984">MTLGIDVRNLTVRFGDVVAVDDVSFTLSGGKIYGLLGRNGSGKTTLLSLLAAFAPVRQGKVLVGGAEPFENSAVTEKVCLIRERSIAPDGTTVKDILNDARVFRPAWDEKYADRLLDMFQLPRKKTVSRLSRGQQSALGITVGLASRASVTIFDESYLGLDAPTRYDFYDELLRDYMEQPRTIIMSSHLIEEVGRLFEEVLILDRGRLVSHEETDTLLTAGAAVTGPAHLVDEVTQGLTVLSQQQLGGTKSTAVYGKISEDAQARARSAGLEIGSLGLQDLFVHLTREREEPT</sequence>
<evidence type="ECO:0000313" key="5">
    <source>
        <dbReference type="Proteomes" id="UP000469185"/>
    </source>
</evidence>
<name>A0A6N9YTR2_9ACTN</name>
<gene>
    <name evidence="4" type="ORF">G1H11_23925</name>
</gene>
<dbReference type="Proteomes" id="UP000469185">
    <property type="component" value="Unassembled WGS sequence"/>
</dbReference>
<evidence type="ECO:0000259" key="3">
    <source>
        <dbReference type="PROSITE" id="PS50893"/>
    </source>
</evidence>
<dbReference type="Pfam" id="PF00005">
    <property type="entry name" value="ABC_tran"/>
    <property type="match status" value="1"/>
</dbReference>
<dbReference type="SMART" id="SM00382">
    <property type="entry name" value="AAA"/>
    <property type="match status" value="1"/>
</dbReference>
<feature type="domain" description="ABC transporter" evidence="3">
    <location>
        <begin position="5"/>
        <end position="230"/>
    </location>
</feature>